<dbReference type="EMBL" id="QXGF01002051">
    <property type="protein sequence ID" value="KAE8926391.1"/>
    <property type="molecule type" value="Genomic_DNA"/>
</dbReference>
<dbReference type="PANTHER" id="PTHR35450:SF2">
    <property type="entry name" value="REVERSE TRANSCRIPTASE DOMAIN-CONTAINING PROTEIN"/>
    <property type="match status" value="1"/>
</dbReference>
<comment type="caution">
    <text evidence="2">The sequence shown here is derived from an EMBL/GenBank/DDBJ whole genome shotgun (WGS) entry which is preliminary data.</text>
</comment>
<name>A0A6A3E3Q9_9STRA</name>
<evidence type="ECO:0000256" key="1">
    <source>
        <dbReference type="SAM" id="MobiDB-lite"/>
    </source>
</evidence>
<organism evidence="2 3">
    <name type="scientific">Phytophthora fragariae</name>
    <dbReference type="NCBI Taxonomy" id="53985"/>
    <lineage>
        <taxon>Eukaryota</taxon>
        <taxon>Sar</taxon>
        <taxon>Stramenopiles</taxon>
        <taxon>Oomycota</taxon>
        <taxon>Peronosporomycetes</taxon>
        <taxon>Peronosporales</taxon>
        <taxon>Peronosporaceae</taxon>
        <taxon>Phytophthora</taxon>
    </lineage>
</organism>
<accession>A0A6A3E3Q9</accession>
<feature type="region of interest" description="Disordered" evidence="1">
    <location>
        <begin position="43"/>
        <end position="146"/>
    </location>
</feature>
<feature type="compositionally biased region" description="Basic and acidic residues" evidence="1">
    <location>
        <begin position="69"/>
        <end position="99"/>
    </location>
</feature>
<protein>
    <recommendedName>
        <fullName evidence="4">Reverse transcriptase domain-containing protein</fullName>
    </recommendedName>
</protein>
<feature type="compositionally biased region" description="Low complexity" evidence="1">
    <location>
        <begin position="127"/>
        <end position="138"/>
    </location>
</feature>
<evidence type="ECO:0008006" key="4">
    <source>
        <dbReference type="Google" id="ProtNLM"/>
    </source>
</evidence>
<dbReference type="AlphaFoldDB" id="A0A6A3E3Q9"/>
<proteinExistence type="predicted"/>
<dbReference type="PANTHER" id="PTHR35450">
    <property type="entry name" value="REVERSE TRANSCRIPTASE DOMAIN-CONTAINING PROTEIN"/>
    <property type="match status" value="1"/>
</dbReference>
<dbReference type="Proteomes" id="UP000429523">
    <property type="component" value="Unassembled WGS sequence"/>
</dbReference>
<evidence type="ECO:0000313" key="2">
    <source>
        <dbReference type="EMBL" id="KAE8926391.1"/>
    </source>
</evidence>
<feature type="region of interest" description="Disordered" evidence="1">
    <location>
        <begin position="422"/>
        <end position="442"/>
    </location>
</feature>
<evidence type="ECO:0000313" key="3">
    <source>
        <dbReference type="Proteomes" id="UP000429523"/>
    </source>
</evidence>
<gene>
    <name evidence="2" type="ORF">PF009_g23422</name>
</gene>
<reference evidence="2 3" key="1">
    <citation type="submission" date="2018-08" db="EMBL/GenBank/DDBJ databases">
        <title>Genomic investigation of the strawberry pathogen Phytophthora fragariae indicates pathogenicity is determined by transcriptional variation in three key races.</title>
        <authorList>
            <person name="Adams T.M."/>
            <person name="Armitage A.D."/>
            <person name="Sobczyk M.K."/>
            <person name="Bates H.J."/>
            <person name="Dunwell J.M."/>
            <person name="Nellist C.F."/>
            <person name="Harrison R.J."/>
        </authorList>
    </citation>
    <scope>NUCLEOTIDE SEQUENCE [LARGE SCALE GENOMIC DNA]</scope>
    <source>
        <strain evidence="2 3">NOV-9</strain>
    </source>
</reference>
<sequence>MLRTAINRPESALSKLSAKIDGAEDWKTAEGCLPNLLYEKLQPYTQTRGQARRRPPAPNADTQGGGTQAEDRDRAAAGGEAQHRPGDDDGRPPVEDARRQQQPARDCSRRRAQRNGRRQRRHPRLPGPRQGDQQQRRPSPAIAKARRRVGRIRSVIDPRHRFDSAEKECVEAILEKSRAEREARTGARTTTIEAAPPGATPTPPLDDGMCPISSDRLWQHFEVVNTPPVELIPRHTRVKPSAPRWRDYPPPAARFAELLTEAPTADHIETQLQHARGASSSGRPRRCQKLPISGVQLSGDDRPGVSAYADDLKLFRGTKAGVKAQQELVAAFLDGTGMKANPAKYRSMGSYAYLGIGDGFDHVRRRIELAPKLEMLKQDATALIESGLAPWQVVKTVEVYLYPRVEYALRHLHPEDQQLKGFDDHLRRNPSPPATRAPVDGQ</sequence>
<feature type="compositionally biased region" description="Basic residues" evidence="1">
    <location>
        <begin position="108"/>
        <end position="124"/>
    </location>
</feature>